<evidence type="ECO:0000313" key="3">
    <source>
        <dbReference type="Proteomes" id="UP001604277"/>
    </source>
</evidence>
<comment type="caution">
    <text evidence="1">The sequence shown here is derived from an EMBL/GenBank/DDBJ whole genome shotgun (WGS) entry which is preliminary data.</text>
</comment>
<gene>
    <name evidence="1" type="ORF">Fot_36430</name>
    <name evidence="2" type="ORF">Fot_36486</name>
</gene>
<reference evidence="1" key="1">
    <citation type="submission" date="2024-07" db="EMBL/GenBank/DDBJ databases">
        <title>Two chromosome-level genome assemblies of Korean endemic species Abeliophyllum distichum and Forsythia ovata (Oleaceae).</title>
        <authorList>
            <person name="Mun J.H."/>
        </authorList>
    </citation>
    <scope>NUCLEOTIDE SEQUENCE</scope>
    <source>
        <strain evidence="1">KNKB202402200001</strain>
        <tissue evidence="1">Leaf</tissue>
    </source>
</reference>
<evidence type="ECO:0000313" key="1">
    <source>
        <dbReference type="EMBL" id="KAL2502582.1"/>
    </source>
</evidence>
<evidence type="ECO:0000313" key="2">
    <source>
        <dbReference type="EMBL" id="KAL2502638.1"/>
    </source>
</evidence>
<dbReference type="EMBL" id="JBFOLJ010000010">
    <property type="protein sequence ID" value="KAL2502582.1"/>
    <property type="molecule type" value="Genomic_DNA"/>
</dbReference>
<organism evidence="1 3">
    <name type="scientific">Forsythia ovata</name>
    <dbReference type="NCBI Taxonomy" id="205694"/>
    <lineage>
        <taxon>Eukaryota</taxon>
        <taxon>Viridiplantae</taxon>
        <taxon>Streptophyta</taxon>
        <taxon>Embryophyta</taxon>
        <taxon>Tracheophyta</taxon>
        <taxon>Spermatophyta</taxon>
        <taxon>Magnoliopsida</taxon>
        <taxon>eudicotyledons</taxon>
        <taxon>Gunneridae</taxon>
        <taxon>Pentapetalae</taxon>
        <taxon>asterids</taxon>
        <taxon>lamiids</taxon>
        <taxon>Lamiales</taxon>
        <taxon>Oleaceae</taxon>
        <taxon>Forsythieae</taxon>
        <taxon>Forsythia</taxon>
    </lineage>
</organism>
<dbReference type="Proteomes" id="UP001604277">
    <property type="component" value="Unassembled WGS sequence"/>
</dbReference>
<keyword evidence="3" id="KW-1185">Reference proteome</keyword>
<protein>
    <submittedName>
        <fullName evidence="1">Uncharacterized protein</fullName>
    </submittedName>
</protein>
<accession>A0ABD1SSB1</accession>
<reference evidence="3" key="2">
    <citation type="submission" date="2024-07" db="EMBL/GenBank/DDBJ databases">
        <title>Two chromosome-level genome assemblies of Korean endemic species Abeliophyllum distichum and Forsythia ovata (Oleaceae).</title>
        <authorList>
            <person name="Jang H."/>
        </authorList>
    </citation>
    <scope>NUCLEOTIDE SEQUENCE [LARGE SCALE GENOMIC DNA]</scope>
</reference>
<dbReference type="AlphaFoldDB" id="A0ABD1SSB1"/>
<name>A0ABD1SSB1_9LAMI</name>
<proteinExistence type="predicted"/>
<dbReference type="EMBL" id="JBFOLJ010000010">
    <property type="protein sequence ID" value="KAL2502638.1"/>
    <property type="molecule type" value="Genomic_DNA"/>
</dbReference>
<sequence length="156" mass="18287">MNYSKFQQFPQPTRPEHVQFPQYCAYQCEAPETMQSYNEMCTDSFKLREDREETEAESIDELVGILVECLQRSDIKTRALLLQKFFYEIEKDAPLENFLVERVKQSKVLNAISHYSSETKNDSMAMRDLDESLKLERFKVKTVNVGGIVHEDKDSE</sequence>